<feature type="signal peptide" evidence="3">
    <location>
        <begin position="1"/>
        <end position="16"/>
    </location>
</feature>
<keyword evidence="5" id="KW-1185">Reference proteome</keyword>
<dbReference type="EMBL" id="ML170168">
    <property type="protein sequence ID" value="TDL24035.1"/>
    <property type="molecule type" value="Genomic_DNA"/>
</dbReference>
<evidence type="ECO:0000256" key="3">
    <source>
        <dbReference type="SAM" id="SignalP"/>
    </source>
</evidence>
<feature type="chain" id="PRO_5021280889" evidence="3">
    <location>
        <begin position="17"/>
        <end position="370"/>
    </location>
</feature>
<keyword evidence="2" id="KW-0472">Membrane</keyword>
<feature type="transmembrane region" description="Helical" evidence="2">
    <location>
        <begin position="39"/>
        <end position="57"/>
    </location>
</feature>
<dbReference type="AlphaFoldDB" id="A0A4Y7Q996"/>
<gene>
    <name evidence="4" type="ORF">BD410DRAFT_133225</name>
</gene>
<dbReference type="OrthoDB" id="2644397at2759"/>
<dbReference type="Proteomes" id="UP000294933">
    <property type="component" value="Unassembled WGS sequence"/>
</dbReference>
<accession>A0A4Y7Q996</accession>
<dbReference type="VEuPathDB" id="FungiDB:BD410DRAFT_133225"/>
<sequence>MHLLLVIVHIALLILSHFRVEHTITFQAGNTSNVISTRIVQISQVIGTLYATGLVAFTQKLALRRNMLTRQTLTRIHDKTAAWTGLGSSLLVLQNQFLIAASVLGIFAVALYLGCMYVLHITTPALISVDTFNQSVQTVVKTTRGAPSINYDDYDNNLWSDVGPLHPYLQRLNESSTLGLHNATVYDVLRTPGVGNATVNATTFDVSCGSLSNATVTPDPPTNGNNVTDWFIRSVYSNCTFGFDVKLIGQQVVKFAASVDSGRFPLYLGSNAVFYASINLTDSDGNIGSTIPLNPPIPTLGPISEIDSVQIMGCTLSLIDQAVVIDAETGLLLSLSLSAEKTQSKWREWLPPVRPNPPLKGPGTAADSVS</sequence>
<evidence type="ECO:0000256" key="2">
    <source>
        <dbReference type="SAM" id="Phobius"/>
    </source>
</evidence>
<evidence type="ECO:0000313" key="4">
    <source>
        <dbReference type="EMBL" id="TDL24035.1"/>
    </source>
</evidence>
<keyword evidence="2" id="KW-1133">Transmembrane helix</keyword>
<reference evidence="4 5" key="1">
    <citation type="submission" date="2018-06" db="EMBL/GenBank/DDBJ databases">
        <title>A transcriptomic atlas of mushroom development highlights an independent origin of complex multicellularity.</title>
        <authorList>
            <consortium name="DOE Joint Genome Institute"/>
            <person name="Krizsan K."/>
            <person name="Almasi E."/>
            <person name="Merenyi Z."/>
            <person name="Sahu N."/>
            <person name="Viragh M."/>
            <person name="Koszo T."/>
            <person name="Mondo S."/>
            <person name="Kiss B."/>
            <person name="Balint B."/>
            <person name="Kues U."/>
            <person name="Barry K."/>
            <person name="Hegedus J.C."/>
            <person name="Henrissat B."/>
            <person name="Johnson J."/>
            <person name="Lipzen A."/>
            <person name="Ohm R."/>
            <person name="Nagy I."/>
            <person name="Pangilinan J."/>
            <person name="Yan J."/>
            <person name="Xiong Y."/>
            <person name="Grigoriev I.V."/>
            <person name="Hibbett D.S."/>
            <person name="Nagy L.G."/>
        </authorList>
    </citation>
    <scope>NUCLEOTIDE SEQUENCE [LARGE SCALE GENOMIC DNA]</scope>
    <source>
        <strain evidence="4 5">SZMC22713</strain>
    </source>
</reference>
<proteinExistence type="predicted"/>
<feature type="transmembrane region" description="Helical" evidence="2">
    <location>
        <begin position="97"/>
        <end position="119"/>
    </location>
</feature>
<keyword evidence="2" id="KW-0812">Transmembrane</keyword>
<keyword evidence="3" id="KW-0732">Signal</keyword>
<evidence type="ECO:0000256" key="1">
    <source>
        <dbReference type="SAM" id="MobiDB-lite"/>
    </source>
</evidence>
<feature type="region of interest" description="Disordered" evidence="1">
    <location>
        <begin position="348"/>
        <end position="370"/>
    </location>
</feature>
<evidence type="ECO:0000313" key="5">
    <source>
        <dbReference type="Proteomes" id="UP000294933"/>
    </source>
</evidence>
<organism evidence="4 5">
    <name type="scientific">Rickenella mellea</name>
    <dbReference type="NCBI Taxonomy" id="50990"/>
    <lineage>
        <taxon>Eukaryota</taxon>
        <taxon>Fungi</taxon>
        <taxon>Dikarya</taxon>
        <taxon>Basidiomycota</taxon>
        <taxon>Agaricomycotina</taxon>
        <taxon>Agaricomycetes</taxon>
        <taxon>Hymenochaetales</taxon>
        <taxon>Rickenellaceae</taxon>
        <taxon>Rickenella</taxon>
    </lineage>
</organism>
<dbReference type="STRING" id="50990.A0A4Y7Q996"/>
<protein>
    <submittedName>
        <fullName evidence="4">Uncharacterized protein</fullName>
    </submittedName>
</protein>
<name>A0A4Y7Q996_9AGAM</name>